<evidence type="ECO:0000259" key="3">
    <source>
        <dbReference type="Pfam" id="PF16344"/>
    </source>
</evidence>
<dbReference type="Pfam" id="PF16344">
    <property type="entry name" value="FecR_C"/>
    <property type="match status" value="1"/>
</dbReference>
<dbReference type="InterPro" id="IPR012373">
    <property type="entry name" value="Ferrdict_sens_TM"/>
</dbReference>
<protein>
    <submittedName>
        <fullName evidence="4">FecR domain-containing protein</fullName>
    </submittedName>
</protein>
<evidence type="ECO:0000256" key="1">
    <source>
        <dbReference type="SAM" id="Phobius"/>
    </source>
</evidence>
<dbReference type="Gene3D" id="3.55.50.30">
    <property type="match status" value="1"/>
</dbReference>
<dbReference type="Pfam" id="PF04773">
    <property type="entry name" value="FecR"/>
    <property type="match status" value="1"/>
</dbReference>
<evidence type="ECO:0000313" key="4">
    <source>
        <dbReference type="EMBL" id="QQT52240.1"/>
    </source>
</evidence>
<dbReference type="Gene3D" id="2.60.120.1440">
    <property type="match status" value="1"/>
</dbReference>
<keyword evidence="1" id="KW-0472">Membrane</keyword>
<organism evidence="4 5">
    <name type="scientific">Sphingobacterium multivorum</name>
    <dbReference type="NCBI Taxonomy" id="28454"/>
    <lineage>
        <taxon>Bacteria</taxon>
        <taxon>Pseudomonadati</taxon>
        <taxon>Bacteroidota</taxon>
        <taxon>Sphingobacteriia</taxon>
        <taxon>Sphingobacteriales</taxon>
        <taxon>Sphingobacteriaceae</taxon>
        <taxon>Sphingobacterium</taxon>
    </lineage>
</organism>
<gene>
    <name evidence="4" type="ORF">I6I98_18430</name>
</gene>
<dbReference type="InterPro" id="IPR006860">
    <property type="entry name" value="FecR"/>
</dbReference>
<dbReference type="EMBL" id="CP068224">
    <property type="protein sequence ID" value="QQT52240.1"/>
    <property type="molecule type" value="Genomic_DNA"/>
</dbReference>
<feature type="domain" description="FecR protein" evidence="2">
    <location>
        <begin position="160"/>
        <end position="252"/>
    </location>
</feature>
<dbReference type="PANTHER" id="PTHR30273:SF2">
    <property type="entry name" value="PROTEIN FECR"/>
    <property type="match status" value="1"/>
</dbReference>
<keyword evidence="5" id="KW-1185">Reference proteome</keyword>
<evidence type="ECO:0000259" key="2">
    <source>
        <dbReference type="Pfam" id="PF04773"/>
    </source>
</evidence>
<evidence type="ECO:0000313" key="5">
    <source>
        <dbReference type="Proteomes" id="UP000595498"/>
    </source>
</evidence>
<sequence>MMNQEHANGPSLLKKYLEGKCTTQEQALVEEWYLNLGEDQIPSDKELISDVIELQKRLKGISKEQPYYNKGYIIAIAAILLAFFTIGTILYLQRNNNQESKHELLVDDIAPGKNKALLSIDGQPAIALDGKNSGIISKGGSLGYNNGTTIIEMEDVKTIRLSTPAAGQFEVVLPDGTKAWLNALSSITYPAAFTGKERQIQLTGEVYLEVAKNVHKPFVIQTAQQRIEVLGTSFNVNTYNDNGLSYTTLVSGSLRVTDTKTKHQALLSPGQQAIVNGKDAIEITTSGIEDSYAWKDGLYVLHEEPLSQYALKIERWYDVEVDMGPYGDRKFSAIIPRDAKLSEVLQAIELKSNVKFTREGRRIVAMR</sequence>
<accession>A0ABX7CLK1</accession>
<keyword evidence="1" id="KW-0812">Transmembrane</keyword>
<proteinExistence type="predicted"/>
<dbReference type="PANTHER" id="PTHR30273">
    <property type="entry name" value="PERIPLASMIC SIGNAL SENSOR AND SIGMA FACTOR ACTIVATOR FECR-RELATED"/>
    <property type="match status" value="1"/>
</dbReference>
<keyword evidence="1" id="KW-1133">Transmembrane helix</keyword>
<feature type="domain" description="Protein FecR C-terminal" evidence="3">
    <location>
        <begin position="299"/>
        <end position="364"/>
    </location>
</feature>
<dbReference type="InterPro" id="IPR032508">
    <property type="entry name" value="FecR_C"/>
</dbReference>
<dbReference type="Proteomes" id="UP000595498">
    <property type="component" value="Chromosome"/>
</dbReference>
<reference evidence="4 5" key="1">
    <citation type="submission" date="2021-01" db="EMBL/GenBank/DDBJ databases">
        <title>FDA dAtabase for Regulatory Grade micrObial Sequences (FDA-ARGOS): Supporting development and validation of Infectious Disease Dx tests.</title>
        <authorList>
            <person name="Sproer C."/>
            <person name="Gronow S."/>
            <person name="Severitt S."/>
            <person name="Schroder I."/>
            <person name="Tallon L."/>
            <person name="Sadzewicz L."/>
            <person name="Zhao X."/>
            <person name="Boylan J."/>
            <person name="Ott S."/>
            <person name="Bowen H."/>
            <person name="Vavikolanu K."/>
            <person name="Mehta A."/>
            <person name="Aluvathingal J."/>
            <person name="Nadendla S."/>
            <person name="Lowell S."/>
            <person name="Myers T."/>
            <person name="Yan Y."/>
            <person name="Sichtig H."/>
        </authorList>
    </citation>
    <scope>NUCLEOTIDE SEQUENCE [LARGE SCALE GENOMIC DNA]</scope>
    <source>
        <strain evidence="4 5">FDAARGOS_1141</strain>
    </source>
</reference>
<name>A0ABX7CLK1_SPHMU</name>
<feature type="transmembrane region" description="Helical" evidence="1">
    <location>
        <begin position="72"/>
        <end position="92"/>
    </location>
</feature>